<evidence type="ECO:0000313" key="3">
    <source>
        <dbReference type="Proteomes" id="UP000678679"/>
    </source>
</evidence>
<dbReference type="EMBL" id="CP076132">
    <property type="protein sequence ID" value="QWG02349.1"/>
    <property type="molecule type" value="Genomic_DNA"/>
</dbReference>
<proteinExistence type="predicted"/>
<protein>
    <recommendedName>
        <fullName evidence="4">DUF2059 domain-containing protein</fullName>
    </recommendedName>
</protein>
<dbReference type="KEGG" id="fya:KMW28_01830"/>
<feature type="signal peptide" evidence="1">
    <location>
        <begin position="1"/>
        <end position="25"/>
    </location>
</feature>
<keyword evidence="1" id="KW-0732">Signal</keyword>
<name>A0AAX1N463_9BACT</name>
<feature type="chain" id="PRO_5043903620" description="DUF2059 domain-containing protein" evidence="1">
    <location>
        <begin position="26"/>
        <end position="271"/>
    </location>
</feature>
<evidence type="ECO:0000313" key="2">
    <source>
        <dbReference type="EMBL" id="QWG02349.1"/>
    </source>
</evidence>
<dbReference type="RefSeq" id="WP_169664734.1">
    <property type="nucleotide sequence ID" value="NZ_CP076132.1"/>
</dbReference>
<accession>A0AAX1N463</accession>
<dbReference type="AlphaFoldDB" id="A0AAX1N463"/>
<dbReference type="Proteomes" id="UP000678679">
    <property type="component" value="Chromosome 1"/>
</dbReference>
<evidence type="ECO:0000256" key="1">
    <source>
        <dbReference type="SAM" id="SignalP"/>
    </source>
</evidence>
<gene>
    <name evidence="2" type="ORF">KMW28_01830</name>
</gene>
<organism evidence="2 3">
    <name type="scientific">Flammeovirga yaeyamensis</name>
    <dbReference type="NCBI Taxonomy" id="367791"/>
    <lineage>
        <taxon>Bacteria</taxon>
        <taxon>Pseudomonadati</taxon>
        <taxon>Bacteroidota</taxon>
        <taxon>Cytophagia</taxon>
        <taxon>Cytophagales</taxon>
        <taxon>Flammeovirgaceae</taxon>
        <taxon>Flammeovirga</taxon>
    </lineage>
</organism>
<sequence length="271" mass="30636">MNILHSRRVIFGLIALLFCTQFSFAQSSKATVQELFKVSGIEGQFESVDQLVENQLQQSKATMSPEEHAKLEKILKSSLNAELLTNSFEEYYLKNCSEEKLKAVIKLYDNPLVEKAKQGEIASKDPAKESEMMTFFQNMGTNPPSQERIMLIGALNEELGTTEMTASLMKSMMSAIFKGANSMAPENEKLTDEQMKAQANQAFPPMVMQQLQQQMIAYSFYMYKDLSDEELKEYTKVWASEDGKYFTGNTIKALSYSFEKVGESMGKSIVK</sequence>
<evidence type="ECO:0008006" key="4">
    <source>
        <dbReference type="Google" id="ProtNLM"/>
    </source>
</evidence>
<reference evidence="2 3" key="1">
    <citation type="submission" date="2021-05" db="EMBL/GenBank/DDBJ databases">
        <title>Comparative genomic studies on the polysaccharide-degrading batcterial strains of the Flammeovirga genus.</title>
        <authorList>
            <person name="Zewei F."/>
            <person name="Zheng Z."/>
            <person name="Yu L."/>
            <person name="Ruyue G."/>
            <person name="Yanhong M."/>
            <person name="Yuanyuan C."/>
            <person name="Jingyan G."/>
            <person name="Wenjun H."/>
        </authorList>
    </citation>
    <scope>NUCLEOTIDE SEQUENCE [LARGE SCALE GENOMIC DNA]</scope>
    <source>
        <strain evidence="2 3">NBRC:100898</strain>
    </source>
</reference>
<keyword evidence="3" id="KW-1185">Reference proteome</keyword>